<feature type="transmembrane region" description="Helical" evidence="1">
    <location>
        <begin position="164"/>
        <end position="186"/>
    </location>
</feature>
<dbReference type="RefSeq" id="WP_225239400.1">
    <property type="nucleotide sequence ID" value="NZ_JAHYBX010000005.1"/>
</dbReference>
<protein>
    <submittedName>
        <fullName evidence="2">DUF979 domain-containing protein</fullName>
    </submittedName>
</protein>
<keyword evidence="1" id="KW-1133">Transmembrane helix</keyword>
<organism evidence="2 3">
    <name type="scientific">Massilia hydrophila</name>
    <dbReference type="NCBI Taxonomy" id="3044279"/>
    <lineage>
        <taxon>Bacteria</taxon>
        <taxon>Pseudomonadati</taxon>
        <taxon>Pseudomonadota</taxon>
        <taxon>Betaproteobacteria</taxon>
        <taxon>Burkholderiales</taxon>
        <taxon>Oxalobacteraceae</taxon>
        <taxon>Telluria group</taxon>
        <taxon>Massilia</taxon>
    </lineage>
</organism>
<feature type="transmembrane region" description="Helical" evidence="1">
    <location>
        <begin position="54"/>
        <end position="75"/>
    </location>
</feature>
<keyword evidence="3" id="KW-1185">Reference proteome</keyword>
<feature type="transmembrane region" description="Helical" evidence="1">
    <location>
        <begin position="32"/>
        <end position="48"/>
    </location>
</feature>
<gene>
    <name evidence="2" type="ORF">LE190_14675</name>
</gene>
<dbReference type="Pfam" id="PF06166">
    <property type="entry name" value="DUF979"/>
    <property type="match status" value="1"/>
</dbReference>
<sequence>MISLELLYLVAGLLFLAVALMNLRDRSNPRRFTSALFWGLYALLYLAGERLPPAFVGALMILMALLAGFRGVAGGKPDVPPEEQRRASSARLGNRLFIPALVLPLATMLGATVFSEVQVDGLPLLDPKHLTLAALGVAALLALGAACWLTRATPLQGVRETRRLVDAVGWAFVLPHMLAVLGLLFTEAGVGKAVAHVTTSYIDMDSRFVAVAVFCIGMALFTVVMGNGFAAFPVMAGGVGIPVLVGMYGANPAVMAAIGMFSAYCGTLMTPMAANFNIVPAALLELPDKNAVIRAQVPTALPLLAANIFLLYFLMNQ</sequence>
<feature type="transmembrane region" description="Helical" evidence="1">
    <location>
        <begin position="96"/>
        <end position="115"/>
    </location>
</feature>
<accession>A0ABS7YBT3</accession>
<feature type="transmembrane region" description="Helical" evidence="1">
    <location>
        <begin position="130"/>
        <end position="152"/>
    </location>
</feature>
<evidence type="ECO:0000256" key="1">
    <source>
        <dbReference type="SAM" id="Phobius"/>
    </source>
</evidence>
<evidence type="ECO:0000313" key="2">
    <source>
        <dbReference type="EMBL" id="MCA1857163.1"/>
    </source>
</evidence>
<reference evidence="2 3" key="1">
    <citation type="submission" date="2021-07" db="EMBL/GenBank/DDBJ databases">
        <title>Characterization of Violacein-producing bacteria and related species.</title>
        <authorList>
            <person name="Wilson H.S."/>
            <person name="De Leon M.E."/>
        </authorList>
    </citation>
    <scope>NUCLEOTIDE SEQUENCE [LARGE SCALE GENOMIC DNA]</scope>
    <source>
        <strain evidence="2 3">HSC-2F05</strain>
    </source>
</reference>
<dbReference type="InterPro" id="IPR009323">
    <property type="entry name" value="DUF979"/>
</dbReference>
<keyword evidence="1" id="KW-0472">Membrane</keyword>
<feature type="transmembrane region" description="Helical" evidence="1">
    <location>
        <begin position="206"/>
        <end position="224"/>
    </location>
</feature>
<feature type="transmembrane region" description="Helical" evidence="1">
    <location>
        <begin position="231"/>
        <end position="250"/>
    </location>
</feature>
<feature type="transmembrane region" description="Helical" evidence="1">
    <location>
        <begin position="291"/>
        <end position="315"/>
    </location>
</feature>
<comment type="caution">
    <text evidence="2">The sequence shown here is derived from an EMBL/GenBank/DDBJ whole genome shotgun (WGS) entry which is preliminary data.</text>
</comment>
<name>A0ABS7YBT3_9BURK</name>
<keyword evidence="1" id="KW-0812">Transmembrane</keyword>
<dbReference type="Proteomes" id="UP001198602">
    <property type="component" value="Unassembled WGS sequence"/>
</dbReference>
<feature type="transmembrane region" description="Helical" evidence="1">
    <location>
        <begin position="6"/>
        <end position="23"/>
    </location>
</feature>
<evidence type="ECO:0000313" key="3">
    <source>
        <dbReference type="Proteomes" id="UP001198602"/>
    </source>
</evidence>
<proteinExistence type="predicted"/>
<dbReference type="EMBL" id="JAHYBX010000005">
    <property type="protein sequence ID" value="MCA1857163.1"/>
    <property type="molecule type" value="Genomic_DNA"/>
</dbReference>